<feature type="transmembrane region" description="Helical" evidence="1">
    <location>
        <begin position="121"/>
        <end position="144"/>
    </location>
</feature>
<keyword evidence="1" id="KW-0812">Transmembrane</keyword>
<name>A0A2H0X8V2_UNCKA</name>
<keyword evidence="1" id="KW-0472">Membrane</keyword>
<dbReference type="InterPro" id="IPR011990">
    <property type="entry name" value="TPR-like_helical_dom_sf"/>
</dbReference>
<organism evidence="2 3">
    <name type="scientific">candidate division WWE3 bacterium CG08_land_8_20_14_0_20_41_15</name>
    <dbReference type="NCBI Taxonomy" id="1975086"/>
    <lineage>
        <taxon>Bacteria</taxon>
        <taxon>Katanobacteria</taxon>
    </lineage>
</organism>
<evidence type="ECO:0000313" key="3">
    <source>
        <dbReference type="Proteomes" id="UP000231098"/>
    </source>
</evidence>
<dbReference type="EMBL" id="PEYV01000056">
    <property type="protein sequence ID" value="PIS21334.1"/>
    <property type="molecule type" value="Genomic_DNA"/>
</dbReference>
<protein>
    <submittedName>
        <fullName evidence="2">Uncharacterized protein</fullName>
    </submittedName>
</protein>
<dbReference type="Gene3D" id="1.25.40.10">
    <property type="entry name" value="Tetratricopeptide repeat domain"/>
    <property type="match status" value="1"/>
</dbReference>
<sequence>FINSPLSGQGPGNFFYINKKYQSYPNSDTNYAHNSFFESLSLNGFPYTLIFFNLIIFGLIYKYRLNRLDFAIGLTSLFNSLLDPSWNSFGILVLTLFFIFNQNPNLINPPSKNNPKILQKYFPPIIICLCLIFFISKTASDLLFNFKEYQKSILIDPFNNNPRLAILPQNLDTTITFYANDFHLYQQLINLIPLPQAEIYYLKLIDLDPLSHLPEIIKLNEFYQQSSQYQKQLNMSLLVLNRFPTQIPTQKFYSSVSLMFYHTAINNYHTHPQESIELMEKAVTVYPGLSHLYIELTNLYSFTNQTQAAKSILTETCFQYPFATPHCQEYLEQSKTKGYLLPGSTYFRDFISDYLSSPTISTPKSDSPLSF</sequence>
<reference evidence="3" key="1">
    <citation type="submission" date="2017-09" db="EMBL/GenBank/DDBJ databases">
        <title>Depth-based differentiation of microbial function through sediment-hosted aquifers and enrichment of novel symbionts in the deep terrestrial subsurface.</title>
        <authorList>
            <person name="Probst A.J."/>
            <person name="Ladd B."/>
            <person name="Jarett J.K."/>
            <person name="Geller-Mcgrath D.E."/>
            <person name="Sieber C.M.K."/>
            <person name="Emerson J.B."/>
            <person name="Anantharaman K."/>
            <person name="Thomas B.C."/>
            <person name="Malmstrom R."/>
            <person name="Stieglmeier M."/>
            <person name="Klingl A."/>
            <person name="Woyke T."/>
            <person name="Ryan C.M."/>
            <person name="Banfield J.F."/>
        </authorList>
    </citation>
    <scope>NUCLEOTIDE SEQUENCE [LARGE SCALE GENOMIC DNA]</scope>
</reference>
<evidence type="ECO:0000256" key="1">
    <source>
        <dbReference type="SAM" id="Phobius"/>
    </source>
</evidence>
<keyword evidence="1" id="KW-1133">Transmembrane helix</keyword>
<dbReference type="Proteomes" id="UP000231098">
    <property type="component" value="Unassembled WGS sequence"/>
</dbReference>
<feature type="non-terminal residue" evidence="2">
    <location>
        <position position="1"/>
    </location>
</feature>
<feature type="transmembrane region" description="Helical" evidence="1">
    <location>
        <begin position="44"/>
        <end position="63"/>
    </location>
</feature>
<gene>
    <name evidence="2" type="ORF">COT51_03330</name>
</gene>
<dbReference type="AlphaFoldDB" id="A0A2H0X8V2"/>
<feature type="transmembrane region" description="Helical" evidence="1">
    <location>
        <begin position="84"/>
        <end position="101"/>
    </location>
</feature>
<evidence type="ECO:0000313" key="2">
    <source>
        <dbReference type="EMBL" id="PIS21334.1"/>
    </source>
</evidence>
<accession>A0A2H0X8V2</accession>
<comment type="caution">
    <text evidence="2">The sequence shown here is derived from an EMBL/GenBank/DDBJ whole genome shotgun (WGS) entry which is preliminary data.</text>
</comment>
<proteinExistence type="predicted"/>